<keyword evidence="3" id="KW-1185">Reference proteome</keyword>
<dbReference type="Proteomes" id="UP000828390">
    <property type="component" value="Unassembled WGS sequence"/>
</dbReference>
<reference evidence="2" key="1">
    <citation type="journal article" date="2019" name="bioRxiv">
        <title>The Genome of the Zebra Mussel, Dreissena polymorpha: A Resource for Invasive Species Research.</title>
        <authorList>
            <person name="McCartney M.A."/>
            <person name="Auch B."/>
            <person name="Kono T."/>
            <person name="Mallez S."/>
            <person name="Zhang Y."/>
            <person name="Obille A."/>
            <person name="Becker A."/>
            <person name="Abrahante J.E."/>
            <person name="Garbe J."/>
            <person name="Badalamenti J.P."/>
            <person name="Herman A."/>
            <person name="Mangelson H."/>
            <person name="Liachko I."/>
            <person name="Sullivan S."/>
            <person name="Sone E.D."/>
            <person name="Koren S."/>
            <person name="Silverstein K.A.T."/>
            <person name="Beckman K.B."/>
            <person name="Gohl D.M."/>
        </authorList>
    </citation>
    <scope>NUCLEOTIDE SEQUENCE</scope>
    <source>
        <strain evidence="2">Duluth1</strain>
        <tissue evidence="2">Whole animal</tissue>
    </source>
</reference>
<gene>
    <name evidence="2" type="ORF">DPMN_062753</name>
</gene>
<evidence type="ECO:0000313" key="2">
    <source>
        <dbReference type="EMBL" id="KAH3719869.1"/>
    </source>
</evidence>
<proteinExistence type="predicted"/>
<name>A0A9D4HJJ2_DREPO</name>
<accession>A0A9D4HJJ2</accession>
<sequence>MDAWKTVLRDLHRQRRLLPQRPNTLDVNGPTRPDDRDVTEATSRRPSMWS</sequence>
<feature type="region of interest" description="Disordered" evidence="1">
    <location>
        <begin position="15"/>
        <end position="50"/>
    </location>
</feature>
<evidence type="ECO:0000313" key="3">
    <source>
        <dbReference type="Proteomes" id="UP000828390"/>
    </source>
</evidence>
<protein>
    <submittedName>
        <fullName evidence="2">Uncharacterized protein</fullName>
    </submittedName>
</protein>
<feature type="compositionally biased region" description="Basic and acidic residues" evidence="1">
    <location>
        <begin position="32"/>
        <end position="43"/>
    </location>
</feature>
<dbReference type="EMBL" id="JAIWYP010000013">
    <property type="protein sequence ID" value="KAH3719869.1"/>
    <property type="molecule type" value="Genomic_DNA"/>
</dbReference>
<evidence type="ECO:0000256" key="1">
    <source>
        <dbReference type="SAM" id="MobiDB-lite"/>
    </source>
</evidence>
<comment type="caution">
    <text evidence="2">The sequence shown here is derived from an EMBL/GenBank/DDBJ whole genome shotgun (WGS) entry which is preliminary data.</text>
</comment>
<dbReference type="AlphaFoldDB" id="A0A9D4HJJ2"/>
<reference evidence="2" key="2">
    <citation type="submission" date="2020-11" db="EMBL/GenBank/DDBJ databases">
        <authorList>
            <person name="McCartney M.A."/>
            <person name="Auch B."/>
            <person name="Kono T."/>
            <person name="Mallez S."/>
            <person name="Becker A."/>
            <person name="Gohl D.M."/>
            <person name="Silverstein K.A.T."/>
            <person name="Koren S."/>
            <person name="Bechman K.B."/>
            <person name="Herman A."/>
            <person name="Abrahante J.E."/>
            <person name="Garbe J."/>
        </authorList>
    </citation>
    <scope>NUCLEOTIDE SEQUENCE</scope>
    <source>
        <strain evidence="2">Duluth1</strain>
        <tissue evidence="2">Whole animal</tissue>
    </source>
</reference>
<organism evidence="2 3">
    <name type="scientific">Dreissena polymorpha</name>
    <name type="common">Zebra mussel</name>
    <name type="synonym">Mytilus polymorpha</name>
    <dbReference type="NCBI Taxonomy" id="45954"/>
    <lineage>
        <taxon>Eukaryota</taxon>
        <taxon>Metazoa</taxon>
        <taxon>Spiralia</taxon>
        <taxon>Lophotrochozoa</taxon>
        <taxon>Mollusca</taxon>
        <taxon>Bivalvia</taxon>
        <taxon>Autobranchia</taxon>
        <taxon>Heteroconchia</taxon>
        <taxon>Euheterodonta</taxon>
        <taxon>Imparidentia</taxon>
        <taxon>Neoheterodontei</taxon>
        <taxon>Myida</taxon>
        <taxon>Dreissenoidea</taxon>
        <taxon>Dreissenidae</taxon>
        <taxon>Dreissena</taxon>
    </lineage>
</organism>